<comment type="caution">
    <text evidence="3">The sequence shown here is derived from an EMBL/GenBank/DDBJ whole genome shotgun (WGS) entry which is preliminary data.</text>
</comment>
<organism evidence="3 4">
    <name type="scientific">Apiospora arundinis</name>
    <dbReference type="NCBI Taxonomy" id="335852"/>
    <lineage>
        <taxon>Eukaryota</taxon>
        <taxon>Fungi</taxon>
        <taxon>Dikarya</taxon>
        <taxon>Ascomycota</taxon>
        <taxon>Pezizomycotina</taxon>
        <taxon>Sordariomycetes</taxon>
        <taxon>Xylariomycetidae</taxon>
        <taxon>Amphisphaeriales</taxon>
        <taxon>Apiosporaceae</taxon>
        <taxon>Apiospora</taxon>
    </lineage>
</organism>
<keyword evidence="2" id="KW-0812">Transmembrane</keyword>
<proteinExistence type="predicted"/>
<name>A0ABR2IRV7_9PEZI</name>
<keyword evidence="2" id="KW-1133">Transmembrane helix</keyword>
<keyword evidence="4" id="KW-1185">Reference proteome</keyword>
<dbReference type="EMBL" id="JAPCWZ010000004">
    <property type="protein sequence ID" value="KAK8867408.1"/>
    <property type="molecule type" value="Genomic_DNA"/>
</dbReference>
<evidence type="ECO:0000313" key="4">
    <source>
        <dbReference type="Proteomes" id="UP001390339"/>
    </source>
</evidence>
<feature type="transmembrane region" description="Helical" evidence="2">
    <location>
        <begin position="74"/>
        <end position="94"/>
    </location>
</feature>
<gene>
    <name evidence="3" type="ORF">PGQ11_005986</name>
</gene>
<protein>
    <submittedName>
        <fullName evidence="3">Uncharacterized protein</fullName>
    </submittedName>
</protein>
<feature type="transmembrane region" description="Helical" evidence="2">
    <location>
        <begin position="220"/>
        <end position="243"/>
    </location>
</feature>
<evidence type="ECO:0000256" key="2">
    <source>
        <dbReference type="SAM" id="Phobius"/>
    </source>
</evidence>
<sequence length="244" mass="28227">MDKPTSSQTAPTTSPLATSSHWASSKMDKRTSCFKTTIRTMIDKAVHAETFLLEYIPGFNPETTFRAFPPGNNMLCFISLVWLALFPLDVMHLAEQWYFGSQSVPRPVEEIYTNPEFKNHPRLLLDFWVFLSRLLRFWELHVPRPAECNVLGLLLHFVLMILSNWLFLAFISSTLVQCSRDGKKRQDTIRKREEAYRVRGSGGRAHWLIREAGWMILDSLNIILGMSWLLFKAFLALTMVLFLP</sequence>
<reference evidence="3 4" key="1">
    <citation type="journal article" date="2024" name="IMA Fungus">
        <title>Apiospora arundinis, a panoply of carbohydrate-active enzymes and secondary metabolites.</title>
        <authorList>
            <person name="Sorensen T."/>
            <person name="Petersen C."/>
            <person name="Muurmann A.T."/>
            <person name="Christiansen J.V."/>
            <person name="Brundto M.L."/>
            <person name="Overgaard C.K."/>
            <person name="Boysen A.T."/>
            <person name="Wollenberg R.D."/>
            <person name="Larsen T.O."/>
            <person name="Sorensen J.L."/>
            <person name="Nielsen K.L."/>
            <person name="Sondergaard T.E."/>
        </authorList>
    </citation>
    <scope>NUCLEOTIDE SEQUENCE [LARGE SCALE GENOMIC DNA]</scope>
    <source>
        <strain evidence="3 4">AAU 773</strain>
    </source>
</reference>
<feature type="compositionally biased region" description="Low complexity" evidence="1">
    <location>
        <begin position="1"/>
        <end position="20"/>
    </location>
</feature>
<feature type="region of interest" description="Disordered" evidence="1">
    <location>
        <begin position="1"/>
        <end position="23"/>
    </location>
</feature>
<keyword evidence="2" id="KW-0472">Membrane</keyword>
<evidence type="ECO:0000313" key="3">
    <source>
        <dbReference type="EMBL" id="KAK8867408.1"/>
    </source>
</evidence>
<feature type="transmembrane region" description="Helical" evidence="2">
    <location>
        <begin position="153"/>
        <end position="176"/>
    </location>
</feature>
<evidence type="ECO:0000256" key="1">
    <source>
        <dbReference type="SAM" id="MobiDB-lite"/>
    </source>
</evidence>
<accession>A0ABR2IRV7</accession>
<dbReference type="Proteomes" id="UP001390339">
    <property type="component" value="Unassembled WGS sequence"/>
</dbReference>